<reference evidence="1 2" key="1">
    <citation type="submission" date="2021-06" db="EMBL/GenBank/DDBJ databases">
        <title>Caerostris darwini draft genome.</title>
        <authorList>
            <person name="Kono N."/>
            <person name="Arakawa K."/>
        </authorList>
    </citation>
    <scope>NUCLEOTIDE SEQUENCE [LARGE SCALE GENOMIC DNA]</scope>
</reference>
<gene>
    <name evidence="1" type="ORF">CDAR_397611</name>
</gene>
<organism evidence="1 2">
    <name type="scientific">Caerostris darwini</name>
    <dbReference type="NCBI Taxonomy" id="1538125"/>
    <lineage>
        <taxon>Eukaryota</taxon>
        <taxon>Metazoa</taxon>
        <taxon>Ecdysozoa</taxon>
        <taxon>Arthropoda</taxon>
        <taxon>Chelicerata</taxon>
        <taxon>Arachnida</taxon>
        <taxon>Araneae</taxon>
        <taxon>Araneomorphae</taxon>
        <taxon>Entelegynae</taxon>
        <taxon>Araneoidea</taxon>
        <taxon>Araneidae</taxon>
        <taxon>Caerostris</taxon>
    </lineage>
</organism>
<evidence type="ECO:0000313" key="1">
    <source>
        <dbReference type="EMBL" id="GIY41778.1"/>
    </source>
</evidence>
<accession>A0AAV4TCR1</accession>
<dbReference type="EMBL" id="BPLQ01009110">
    <property type="protein sequence ID" value="GIY41778.1"/>
    <property type="molecule type" value="Genomic_DNA"/>
</dbReference>
<name>A0AAV4TCR1_9ARAC</name>
<protein>
    <submittedName>
        <fullName evidence="1">Uncharacterized protein</fullName>
    </submittedName>
</protein>
<evidence type="ECO:0000313" key="2">
    <source>
        <dbReference type="Proteomes" id="UP001054837"/>
    </source>
</evidence>
<keyword evidence="2" id="KW-1185">Reference proteome</keyword>
<sequence length="102" mass="12123">MPVKKENSFGKLYMRSVNKERAAGNRYTCQQVYGLNQFPKVNSICSSFLQQFCESIFSFLFQREHLGKCDFEESVFWWYLLTELLSLKRVLMTLEKSSRNRS</sequence>
<proteinExistence type="predicted"/>
<dbReference type="AlphaFoldDB" id="A0AAV4TCR1"/>
<dbReference type="Proteomes" id="UP001054837">
    <property type="component" value="Unassembled WGS sequence"/>
</dbReference>
<comment type="caution">
    <text evidence="1">The sequence shown here is derived from an EMBL/GenBank/DDBJ whole genome shotgun (WGS) entry which is preliminary data.</text>
</comment>